<evidence type="ECO:0000256" key="2">
    <source>
        <dbReference type="ARBA" id="ARBA00007719"/>
    </source>
</evidence>
<dbReference type="RefSeq" id="WP_379874764.1">
    <property type="nucleotide sequence ID" value="NZ_JBHUIP010000003.1"/>
</dbReference>
<evidence type="ECO:0000256" key="4">
    <source>
        <dbReference type="ARBA" id="ARBA00022490"/>
    </source>
</evidence>
<name>A0ABW5DRC9_9PROT</name>
<evidence type="ECO:0000313" key="8">
    <source>
        <dbReference type="Proteomes" id="UP001597295"/>
    </source>
</evidence>
<evidence type="ECO:0000256" key="6">
    <source>
        <dbReference type="ARBA" id="ARBA00034687"/>
    </source>
</evidence>
<comment type="subcellular location">
    <subcellularLocation>
        <location evidence="1">Cytoplasm</location>
        <location evidence="1">Cytoskeleton</location>
    </subcellularLocation>
</comment>
<keyword evidence="8" id="KW-1185">Reference proteome</keyword>
<evidence type="ECO:0000256" key="5">
    <source>
        <dbReference type="ARBA" id="ARBA00023212"/>
    </source>
</evidence>
<evidence type="ECO:0000256" key="1">
    <source>
        <dbReference type="ARBA" id="ARBA00004245"/>
    </source>
</evidence>
<comment type="caution">
    <text evidence="7">The sequence shown here is derived from an EMBL/GenBank/DDBJ whole genome shotgun (WGS) entry which is preliminary data.</text>
</comment>
<organism evidence="7 8">
    <name type="scientific">Lacibacterium aquatile</name>
    <dbReference type="NCBI Taxonomy" id="1168082"/>
    <lineage>
        <taxon>Bacteria</taxon>
        <taxon>Pseudomonadati</taxon>
        <taxon>Pseudomonadota</taxon>
        <taxon>Alphaproteobacteria</taxon>
        <taxon>Rhodospirillales</taxon>
        <taxon>Rhodospirillaceae</taxon>
    </lineage>
</organism>
<comment type="similarity">
    <text evidence="2">Belongs to the dynactin subunits 5/6 family. Dynactin subunit 6 subfamily.</text>
</comment>
<proteinExistence type="inferred from homology"/>
<dbReference type="SUPFAM" id="SSF51161">
    <property type="entry name" value="Trimeric LpxA-like enzymes"/>
    <property type="match status" value="1"/>
</dbReference>
<reference evidence="8" key="1">
    <citation type="journal article" date="2019" name="Int. J. Syst. Evol. Microbiol.">
        <title>The Global Catalogue of Microorganisms (GCM) 10K type strain sequencing project: providing services to taxonomists for standard genome sequencing and annotation.</title>
        <authorList>
            <consortium name="The Broad Institute Genomics Platform"/>
            <consortium name="The Broad Institute Genome Sequencing Center for Infectious Disease"/>
            <person name="Wu L."/>
            <person name="Ma J."/>
        </authorList>
    </citation>
    <scope>NUCLEOTIDE SEQUENCE [LARGE SCALE GENOMIC DNA]</scope>
    <source>
        <strain evidence="8">CGMCC 1.19062</strain>
    </source>
</reference>
<dbReference type="InterPro" id="IPR027777">
    <property type="entry name" value="DCTN6"/>
</dbReference>
<dbReference type="PANTHER" id="PTHR13072">
    <property type="entry name" value="DYNACTIN 6"/>
    <property type="match status" value="1"/>
</dbReference>
<dbReference type="InterPro" id="IPR011004">
    <property type="entry name" value="Trimer_LpxA-like_sf"/>
</dbReference>
<gene>
    <name evidence="7" type="ORF">ACFSM5_03055</name>
</gene>
<dbReference type="PANTHER" id="PTHR13072:SF0">
    <property type="entry name" value="DYNACTIN SUBUNIT 6"/>
    <property type="match status" value="1"/>
</dbReference>
<protein>
    <recommendedName>
        <fullName evidence="3">Dynactin subunit 6</fullName>
    </recommendedName>
</protein>
<keyword evidence="4" id="KW-0963">Cytoplasm</keyword>
<evidence type="ECO:0000256" key="3">
    <source>
        <dbReference type="ARBA" id="ARBA00016573"/>
    </source>
</evidence>
<dbReference type="EMBL" id="JBHUIP010000003">
    <property type="protein sequence ID" value="MFD2261850.1"/>
    <property type="molecule type" value="Genomic_DNA"/>
</dbReference>
<comment type="function">
    <text evidence="6">Part of the dynactin complex that activates the molecular motor dynein for ultra-processive transport along microtubules.</text>
</comment>
<dbReference type="Proteomes" id="UP001597295">
    <property type="component" value="Unassembled WGS sequence"/>
</dbReference>
<accession>A0ABW5DRC9</accession>
<dbReference type="Gene3D" id="2.160.10.10">
    <property type="entry name" value="Hexapeptide repeat proteins"/>
    <property type="match status" value="1"/>
</dbReference>
<evidence type="ECO:0000313" key="7">
    <source>
        <dbReference type="EMBL" id="MFD2261850.1"/>
    </source>
</evidence>
<keyword evidence="5" id="KW-0206">Cytoskeleton</keyword>
<sequence length="207" mass="21348">MTADLIAAIDAGRLAQGLLTIAQTLALSARGNIVHDPFSTLISARAQIGSGNILFPNTQLLCAEGQSLTVGDGNRFHPGSYVEAASGPITIGDGNQFGDGCFTAIANRKGGKITVGSKGRFQRGATLYAEVSVGDGCQILGPIAVQDCVLSSGGDHTHGEADERGSVLKGVGTARNLTLKVGEVIQGHGVFAMADLKMQSFFHPKVK</sequence>